<dbReference type="GO" id="GO:0015648">
    <property type="term" value="F:lipid-linked peptidoglycan transporter activity"/>
    <property type="evidence" value="ECO:0007669"/>
    <property type="project" value="TreeGrafter"/>
</dbReference>
<reference evidence="9" key="1">
    <citation type="submission" date="2021-05" db="EMBL/GenBank/DDBJ databases">
        <authorList>
            <person name="Pietrasiak N."/>
            <person name="Ward R."/>
            <person name="Stajich J.E."/>
            <person name="Kurbessoian T."/>
        </authorList>
    </citation>
    <scope>NUCLEOTIDE SEQUENCE</scope>
    <source>
        <strain evidence="9">GSE-NOS-MK-12-04C</strain>
    </source>
</reference>
<evidence type="ECO:0000256" key="5">
    <source>
        <dbReference type="ARBA" id="ARBA00022984"/>
    </source>
</evidence>
<feature type="transmembrane region" description="Helical" evidence="8">
    <location>
        <begin position="176"/>
        <end position="197"/>
    </location>
</feature>
<organism evidence="9 10">
    <name type="scientific">Cyanomargarita calcarea GSE-NOS-MK-12-04C</name>
    <dbReference type="NCBI Taxonomy" id="2839659"/>
    <lineage>
        <taxon>Bacteria</taxon>
        <taxon>Bacillati</taxon>
        <taxon>Cyanobacteriota</taxon>
        <taxon>Cyanophyceae</taxon>
        <taxon>Nostocales</taxon>
        <taxon>Cyanomargaritaceae</taxon>
        <taxon>Cyanomargarita</taxon>
    </lineage>
</organism>
<keyword evidence="6 8" id="KW-1133">Transmembrane helix</keyword>
<dbReference type="EMBL" id="JAHHGZ010000012">
    <property type="protein sequence ID" value="MBW4668292.1"/>
    <property type="molecule type" value="Genomic_DNA"/>
</dbReference>
<gene>
    <name evidence="9" type="primary">murJ</name>
    <name evidence="9" type="ORF">KME60_12925</name>
</gene>
<feature type="transmembrane region" description="Helical" evidence="8">
    <location>
        <begin position="423"/>
        <end position="443"/>
    </location>
</feature>
<feature type="transmembrane region" description="Helical" evidence="8">
    <location>
        <begin position="287"/>
        <end position="308"/>
    </location>
</feature>
<dbReference type="Pfam" id="PF03023">
    <property type="entry name" value="MurJ"/>
    <property type="match status" value="1"/>
</dbReference>
<dbReference type="PANTHER" id="PTHR47019:SF1">
    <property type="entry name" value="LIPID II FLIPPASE MURJ"/>
    <property type="match status" value="1"/>
</dbReference>
<evidence type="ECO:0000256" key="2">
    <source>
        <dbReference type="ARBA" id="ARBA00022475"/>
    </source>
</evidence>
<comment type="subcellular location">
    <subcellularLocation>
        <location evidence="1">Cell membrane</location>
        <topology evidence="1">Multi-pass membrane protein</topology>
    </subcellularLocation>
</comment>
<evidence type="ECO:0000313" key="9">
    <source>
        <dbReference type="EMBL" id="MBW4668292.1"/>
    </source>
</evidence>
<dbReference type="GO" id="GO:0009252">
    <property type="term" value="P:peptidoglycan biosynthetic process"/>
    <property type="evidence" value="ECO:0007669"/>
    <property type="project" value="UniProtKB-KW"/>
</dbReference>
<accession>A0A951UT05</accession>
<dbReference type="CDD" id="cd13123">
    <property type="entry name" value="MATE_MurJ_like"/>
    <property type="match status" value="1"/>
</dbReference>
<dbReference type="PRINTS" id="PR01806">
    <property type="entry name" value="VIRFACTRMVIN"/>
</dbReference>
<dbReference type="GO" id="GO:0008360">
    <property type="term" value="P:regulation of cell shape"/>
    <property type="evidence" value="ECO:0007669"/>
    <property type="project" value="UniProtKB-KW"/>
</dbReference>
<keyword evidence="4" id="KW-0133">Cell shape</keyword>
<dbReference type="GO" id="GO:0034204">
    <property type="term" value="P:lipid translocation"/>
    <property type="evidence" value="ECO:0007669"/>
    <property type="project" value="TreeGrafter"/>
</dbReference>
<feature type="transmembrane region" description="Helical" evidence="8">
    <location>
        <begin position="147"/>
        <end position="169"/>
    </location>
</feature>
<feature type="transmembrane region" description="Helical" evidence="8">
    <location>
        <begin position="104"/>
        <end position="127"/>
    </location>
</feature>
<evidence type="ECO:0000256" key="8">
    <source>
        <dbReference type="SAM" id="Phobius"/>
    </source>
</evidence>
<feature type="transmembrane region" description="Helical" evidence="8">
    <location>
        <begin position="245"/>
        <end position="265"/>
    </location>
</feature>
<feature type="transmembrane region" description="Helical" evidence="8">
    <location>
        <begin position="203"/>
        <end position="224"/>
    </location>
</feature>
<dbReference type="GO" id="GO:0005886">
    <property type="term" value="C:plasma membrane"/>
    <property type="evidence" value="ECO:0007669"/>
    <property type="project" value="UniProtKB-SubCell"/>
</dbReference>
<feature type="transmembrane region" description="Helical" evidence="8">
    <location>
        <begin position="63"/>
        <end position="92"/>
    </location>
</feature>
<feature type="transmembrane region" description="Helical" evidence="8">
    <location>
        <begin position="398"/>
        <end position="417"/>
    </location>
</feature>
<keyword evidence="3 8" id="KW-0812">Transmembrane</keyword>
<sequence length="458" mass="50110">MAQKWLNKLLNLWEKLTTGSTNRKIFGAALTIGIATVFVKLVAVVKELTIAWKFGISDDLDAFFIALTIPFFVINVVAGSFNGALVPTYIQLQEREDKTAAEKLFSGVTFGGSLVLIVITILVVATAPLYLPRIAGGFDRPKLDLTFHLLCAIAPFILLSGIIAIWSAVLNAGERFALAAISPILTPTITIILVLWLQSWGSFSLTAGLVCGAVLEIGILGVGLKRQGVSLLPKWYGFDSNLRQVVSQYAPTAAGTFLICSNSLVDQSMAAILPAGSVAALNYADKVVALPFLLIITALSTAIIPYLSKMVANEDWKGVHHTFKQYLNLIFFVTVPLTVGLILFSEFLVRFLFQRGSFTASDTHLVAQIQSFYSLKIPFSMASTIVVRLIISMQKNYILMWGSAFNFIINISLNYLFAHWMGVVGIALSTSCVSLFSFSFLYLNANKHLKKHYIASIE</sequence>
<name>A0A951UT05_9CYAN</name>
<dbReference type="Proteomes" id="UP000729701">
    <property type="component" value="Unassembled WGS sequence"/>
</dbReference>
<keyword evidence="5" id="KW-0573">Peptidoglycan synthesis</keyword>
<evidence type="ECO:0000256" key="4">
    <source>
        <dbReference type="ARBA" id="ARBA00022960"/>
    </source>
</evidence>
<comment type="caution">
    <text evidence="9">The sequence shown here is derived from an EMBL/GenBank/DDBJ whole genome shotgun (WGS) entry which is preliminary data.</text>
</comment>
<evidence type="ECO:0000313" key="10">
    <source>
        <dbReference type="Proteomes" id="UP000729701"/>
    </source>
</evidence>
<reference evidence="9" key="2">
    <citation type="journal article" date="2022" name="Microbiol. Resour. Announc.">
        <title>Metagenome Sequencing to Explore Phylogenomics of Terrestrial Cyanobacteria.</title>
        <authorList>
            <person name="Ward R.D."/>
            <person name="Stajich J.E."/>
            <person name="Johansen J.R."/>
            <person name="Huntemann M."/>
            <person name="Clum A."/>
            <person name="Foster B."/>
            <person name="Foster B."/>
            <person name="Roux S."/>
            <person name="Palaniappan K."/>
            <person name="Varghese N."/>
            <person name="Mukherjee S."/>
            <person name="Reddy T.B.K."/>
            <person name="Daum C."/>
            <person name="Copeland A."/>
            <person name="Chen I.A."/>
            <person name="Ivanova N.N."/>
            <person name="Kyrpides N.C."/>
            <person name="Shapiro N."/>
            <person name="Eloe-Fadrosh E.A."/>
            <person name="Pietrasiak N."/>
        </authorList>
    </citation>
    <scope>NUCLEOTIDE SEQUENCE</scope>
    <source>
        <strain evidence="9">GSE-NOS-MK-12-04C</strain>
    </source>
</reference>
<feature type="transmembrane region" description="Helical" evidence="8">
    <location>
        <begin position="25"/>
        <end position="43"/>
    </location>
</feature>
<keyword evidence="2" id="KW-1003">Cell membrane</keyword>
<keyword evidence="7 8" id="KW-0472">Membrane</keyword>
<evidence type="ECO:0000256" key="1">
    <source>
        <dbReference type="ARBA" id="ARBA00004651"/>
    </source>
</evidence>
<dbReference type="PANTHER" id="PTHR47019">
    <property type="entry name" value="LIPID II FLIPPASE MURJ"/>
    <property type="match status" value="1"/>
</dbReference>
<dbReference type="InterPro" id="IPR004268">
    <property type="entry name" value="MurJ"/>
</dbReference>
<feature type="transmembrane region" description="Helical" evidence="8">
    <location>
        <begin position="329"/>
        <end position="353"/>
    </location>
</feature>
<proteinExistence type="predicted"/>
<dbReference type="NCBIfam" id="TIGR01695">
    <property type="entry name" value="murJ_mviN"/>
    <property type="match status" value="1"/>
</dbReference>
<protein>
    <submittedName>
        <fullName evidence="9">Murein biosynthesis integral membrane protein MurJ</fullName>
    </submittedName>
</protein>
<evidence type="ECO:0000256" key="3">
    <source>
        <dbReference type="ARBA" id="ARBA00022692"/>
    </source>
</evidence>
<dbReference type="InterPro" id="IPR051050">
    <property type="entry name" value="Lipid_II_flippase_MurJ/MviN"/>
</dbReference>
<feature type="transmembrane region" description="Helical" evidence="8">
    <location>
        <begin position="373"/>
        <end position="391"/>
    </location>
</feature>
<dbReference type="AlphaFoldDB" id="A0A951UT05"/>
<evidence type="ECO:0000256" key="7">
    <source>
        <dbReference type="ARBA" id="ARBA00023136"/>
    </source>
</evidence>
<evidence type="ECO:0000256" key="6">
    <source>
        <dbReference type="ARBA" id="ARBA00022989"/>
    </source>
</evidence>